<dbReference type="GO" id="GO:0005741">
    <property type="term" value="C:mitochondrial outer membrane"/>
    <property type="evidence" value="ECO:0007669"/>
    <property type="project" value="InterPro"/>
</dbReference>
<name>A0A7S1G330_9STRA</name>
<evidence type="ECO:0000313" key="1">
    <source>
        <dbReference type="EMBL" id="CAD8904341.1"/>
    </source>
</evidence>
<dbReference type="EMBL" id="HBFR01043121">
    <property type="protein sequence ID" value="CAD8904341.1"/>
    <property type="molecule type" value="Transcribed_RNA"/>
</dbReference>
<reference evidence="1" key="1">
    <citation type="submission" date="2021-01" db="EMBL/GenBank/DDBJ databases">
        <authorList>
            <person name="Corre E."/>
            <person name="Pelletier E."/>
            <person name="Niang G."/>
            <person name="Scheremetjew M."/>
            <person name="Finn R."/>
            <person name="Kale V."/>
            <person name="Holt S."/>
            <person name="Cochrane G."/>
            <person name="Meng A."/>
            <person name="Brown T."/>
            <person name="Cohen L."/>
        </authorList>
    </citation>
    <scope>NUCLEOTIDE SEQUENCE</scope>
    <source>
        <strain evidence="1">308</strain>
    </source>
</reference>
<protein>
    <submittedName>
        <fullName evidence="1">Uncharacterized protein</fullName>
    </submittedName>
</protein>
<dbReference type="PANTHER" id="PTHR11743:SF70">
    <property type="entry name" value="GH26960P-RELATED"/>
    <property type="match status" value="1"/>
</dbReference>
<dbReference type="GO" id="GO:0008308">
    <property type="term" value="F:voltage-gated monoatomic anion channel activity"/>
    <property type="evidence" value="ECO:0007669"/>
    <property type="project" value="InterPro"/>
</dbReference>
<dbReference type="InterPro" id="IPR027246">
    <property type="entry name" value="Porin_Euk/Tom40"/>
</dbReference>
<dbReference type="Gene3D" id="2.40.160.10">
    <property type="entry name" value="Porin"/>
    <property type="match status" value="1"/>
</dbReference>
<accession>A0A7S1G330</accession>
<sequence>MAPLFADIAKGSKDLLSDDYGSKVTLKTKIPAGPAILTLETERLSKGGAVSLASKVSAKVTPSFLPKGFSIDKFQMKPDGSNALETSLTGVSPGLKLTFKGTDSSTGDLGVEYVKGKIAATAVLDVIELSKVSTSACFGCSSKSVGVSATYSMAGKECALTSYNLGGSYATGAIAVGATTGSKLSEVNVNTLYKVNSSLSVATASSHASDKPLGKFSIGCAYKAPVGLIKTKVDSAGLLSAACVKKVDNYTVTASGSVPSSDLSSFKWGLGISI</sequence>
<dbReference type="PANTHER" id="PTHR11743">
    <property type="entry name" value="VOLTAGE-DEPENDENT ANION-SELECTIVE CHANNEL"/>
    <property type="match status" value="1"/>
</dbReference>
<dbReference type="AlphaFoldDB" id="A0A7S1G330"/>
<dbReference type="Pfam" id="PF01459">
    <property type="entry name" value="Porin_3"/>
    <property type="match status" value="1"/>
</dbReference>
<proteinExistence type="predicted"/>
<gene>
    <name evidence="1" type="ORF">CHYS00102_LOCUS31561</name>
</gene>
<dbReference type="InterPro" id="IPR023614">
    <property type="entry name" value="Porin_dom_sf"/>
</dbReference>
<organism evidence="1">
    <name type="scientific">Corethron hystrix</name>
    <dbReference type="NCBI Taxonomy" id="216773"/>
    <lineage>
        <taxon>Eukaryota</taxon>
        <taxon>Sar</taxon>
        <taxon>Stramenopiles</taxon>
        <taxon>Ochrophyta</taxon>
        <taxon>Bacillariophyta</taxon>
        <taxon>Coscinodiscophyceae</taxon>
        <taxon>Corethrophycidae</taxon>
        <taxon>Corethrales</taxon>
        <taxon>Corethraceae</taxon>
        <taxon>Corethron</taxon>
    </lineage>
</organism>
<dbReference type="InterPro" id="IPR001925">
    <property type="entry name" value="Porin_Euk"/>
</dbReference>